<organism evidence="2 3">
    <name type="scientific">Bosea vaviloviae</name>
    <dbReference type="NCBI Taxonomy" id="1526658"/>
    <lineage>
        <taxon>Bacteria</taxon>
        <taxon>Pseudomonadati</taxon>
        <taxon>Pseudomonadota</taxon>
        <taxon>Alphaproteobacteria</taxon>
        <taxon>Hyphomicrobiales</taxon>
        <taxon>Boseaceae</taxon>
        <taxon>Bosea</taxon>
    </lineage>
</organism>
<evidence type="ECO:0000313" key="2">
    <source>
        <dbReference type="EMBL" id="KPH79732.1"/>
    </source>
</evidence>
<dbReference type="InterPro" id="IPR036291">
    <property type="entry name" value="NAD(P)-bd_dom_sf"/>
</dbReference>
<evidence type="ECO:0000259" key="1">
    <source>
        <dbReference type="Pfam" id="PF01370"/>
    </source>
</evidence>
<dbReference type="InterPro" id="IPR001509">
    <property type="entry name" value="Epimerase_deHydtase"/>
</dbReference>
<dbReference type="Gene3D" id="3.40.50.720">
    <property type="entry name" value="NAD(P)-binding Rossmann-like Domain"/>
    <property type="match status" value="1"/>
</dbReference>
<proteinExistence type="predicted"/>
<dbReference type="PANTHER" id="PTHR43245">
    <property type="entry name" value="BIFUNCTIONAL POLYMYXIN RESISTANCE PROTEIN ARNA"/>
    <property type="match status" value="1"/>
</dbReference>
<protein>
    <submittedName>
        <fullName evidence="2">NAD-dependent dehydratase</fullName>
    </submittedName>
</protein>
<dbReference type="OrthoDB" id="9814124at2"/>
<comment type="caution">
    <text evidence="2">The sequence shown here is derived from an EMBL/GenBank/DDBJ whole genome shotgun (WGS) entry which is preliminary data.</text>
</comment>
<dbReference type="SUPFAM" id="SSF51735">
    <property type="entry name" value="NAD(P)-binding Rossmann-fold domains"/>
    <property type="match status" value="1"/>
</dbReference>
<dbReference type="EMBL" id="LGSZ01000048">
    <property type="protein sequence ID" value="KPH79732.1"/>
    <property type="molecule type" value="Genomic_DNA"/>
</dbReference>
<keyword evidence="3" id="KW-1185">Reference proteome</keyword>
<feature type="domain" description="NAD-dependent epimerase/dehydratase" evidence="1">
    <location>
        <begin position="6"/>
        <end position="212"/>
    </location>
</feature>
<dbReference type="Proteomes" id="UP000037822">
    <property type="component" value="Unassembled WGS sequence"/>
</dbReference>
<accession>A0A0N0MBD8</accession>
<gene>
    <name evidence="2" type="ORF">AE618_18030</name>
</gene>
<dbReference type="InterPro" id="IPR050177">
    <property type="entry name" value="Lipid_A_modif_metabolic_enz"/>
</dbReference>
<dbReference type="Pfam" id="PF01370">
    <property type="entry name" value="Epimerase"/>
    <property type="match status" value="1"/>
</dbReference>
<name>A0A0N0MBD8_9HYPH</name>
<dbReference type="PANTHER" id="PTHR43245:SF58">
    <property type="entry name" value="BLL5923 PROTEIN"/>
    <property type="match status" value="1"/>
</dbReference>
<reference evidence="2 3" key="1">
    <citation type="submission" date="2015-07" db="EMBL/GenBank/DDBJ databases">
        <title>Whole genome sequencing of Bosea vaviloviae isolated from cave pool.</title>
        <authorList>
            <person name="Tan N.E.H."/>
            <person name="Lee Y.P."/>
            <person name="Gan H.M."/>
            <person name="Barton H."/>
            <person name="Savka M.A."/>
        </authorList>
    </citation>
    <scope>NUCLEOTIDE SEQUENCE [LARGE SCALE GENOMIC DNA]</scope>
    <source>
        <strain evidence="2 3">SD260</strain>
    </source>
</reference>
<dbReference type="RefSeq" id="WP_054210522.1">
    <property type="nucleotide sequence ID" value="NZ_LGSZ01000048.1"/>
</dbReference>
<dbReference type="AlphaFoldDB" id="A0A0N0MBD8"/>
<sequence length="309" mass="31749">MNGERVLVTGAGGFIGPHVVAALKASGYRVRVTRRSAGPGPDGIEAVVTGDLTSPIDWSRALDDVQHVVHLAGLAHAGPGLDEALYRRINTDATLELATAAYRAGIARFVHISSIKAQSGAFDGPPLRESDTPAPDDAYGRSKLAAEQGLAGLDLDWVSLRPVLVYGPGVKANMAALLRLASLPVPLPLGALTAPRSLLAVENLAEAVLFSLLPGCPVRRAFIVADPEPISVAGILTALRAGLGRGPGLVPVPAGLLRLAARLAGREDAFVKLSGSLVATPEGLVRAGWRPPVETKVALARLAASSGAG</sequence>
<evidence type="ECO:0000313" key="3">
    <source>
        <dbReference type="Proteomes" id="UP000037822"/>
    </source>
</evidence>